<keyword evidence="12 15" id="KW-0472">Membrane</keyword>
<dbReference type="PANTHER" id="PTHR23076">
    <property type="entry name" value="METALLOPROTEASE M41 FTSH"/>
    <property type="match status" value="1"/>
</dbReference>
<evidence type="ECO:0000256" key="14">
    <source>
        <dbReference type="ARBA" id="ARBA00061570"/>
    </source>
</evidence>
<organism evidence="18 19">
    <name type="scientific">Acaryochloris thomasi RCC1774</name>
    <dbReference type="NCBI Taxonomy" id="1764569"/>
    <lineage>
        <taxon>Bacteria</taxon>
        <taxon>Bacillati</taxon>
        <taxon>Cyanobacteriota</taxon>
        <taxon>Cyanophyceae</taxon>
        <taxon>Acaryochloridales</taxon>
        <taxon>Acaryochloridaceae</taxon>
        <taxon>Acaryochloris</taxon>
        <taxon>Acaryochloris thomasi</taxon>
    </lineage>
</organism>
<evidence type="ECO:0000256" key="10">
    <source>
        <dbReference type="ARBA" id="ARBA00023049"/>
    </source>
</evidence>
<dbReference type="GO" id="GO:0008270">
    <property type="term" value="F:zinc ion binding"/>
    <property type="evidence" value="ECO:0007669"/>
    <property type="project" value="UniProtKB-UniRule"/>
</dbReference>
<comment type="similarity">
    <text evidence="14 15">In the central section; belongs to the AAA ATPase family.</text>
</comment>
<feature type="binding site" evidence="15">
    <location>
        <begin position="218"/>
        <end position="225"/>
    </location>
    <ligand>
        <name>ATP</name>
        <dbReference type="ChEBI" id="CHEBI:30616"/>
    </ligand>
</feature>
<reference evidence="18 19" key="1">
    <citation type="journal article" date="2018" name="Sci. Rep.">
        <title>A novel species of the marine cyanobacterium Acaryochloris with a unique pigment content and lifestyle.</title>
        <authorList>
            <person name="Partensky F."/>
            <person name="Six C."/>
            <person name="Ratin M."/>
            <person name="Garczarek L."/>
            <person name="Vaulot D."/>
            <person name="Probert I."/>
            <person name="Calteau A."/>
            <person name="Gourvil P."/>
            <person name="Marie D."/>
            <person name="Grebert T."/>
            <person name="Bouchier C."/>
            <person name="Le Panse S."/>
            <person name="Gachenot M."/>
            <person name="Rodriguez F."/>
            <person name="Garrido J.L."/>
        </authorList>
    </citation>
    <scope>NUCLEOTIDE SEQUENCE [LARGE SCALE GENOMIC DNA]</scope>
    <source>
        <strain evidence="18 19">RCC1774</strain>
    </source>
</reference>
<dbReference type="SUPFAM" id="SSF52540">
    <property type="entry name" value="P-loop containing nucleoside triphosphate hydrolases"/>
    <property type="match status" value="1"/>
</dbReference>
<dbReference type="InterPro" id="IPR041569">
    <property type="entry name" value="AAA_lid_3"/>
</dbReference>
<evidence type="ECO:0000256" key="4">
    <source>
        <dbReference type="ARBA" id="ARBA00022723"/>
    </source>
</evidence>
<keyword evidence="9 15" id="KW-1133">Transmembrane helix</keyword>
<keyword evidence="6 15" id="KW-0378">Hydrolase</keyword>
<feature type="active site" evidence="15">
    <location>
        <position position="440"/>
    </location>
</feature>
<keyword evidence="19" id="KW-1185">Reference proteome</keyword>
<dbReference type="Gene3D" id="3.40.50.300">
    <property type="entry name" value="P-loop containing nucleotide triphosphate hydrolases"/>
    <property type="match status" value="1"/>
</dbReference>
<dbReference type="FunFam" id="3.40.50.300:FF:000001">
    <property type="entry name" value="ATP-dependent zinc metalloprotease FtsH"/>
    <property type="match status" value="1"/>
</dbReference>
<comment type="subunit">
    <text evidence="15">Homohexamer.</text>
</comment>
<dbReference type="InterPro" id="IPR027417">
    <property type="entry name" value="P-loop_NTPase"/>
</dbReference>
<feature type="binding site" evidence="15">
    <location>
        <position position="443"/>
    </location>
    <ligand>
        <name>Zn(2+)</name>
        <dbReference type="ChEBI" id="CHEBI:29105"/>
        <note>catalytic</note>
    </ligand>
</feature>
<dbReference type="GO" id="GO:0016887">
    <property type="term" value="F:ATP hydrolysis activity"/>
    <property type="evidence" value="ECO:0007669"/>
    <property type="project" value="UniProtKB-UniRule"/>
</dbReference>
<dbReference type="Pfam" id="PF00004">
    <property type="entry name" value="AAA"/>
    <property type="match status" value="1"/>
</dbReference>
<evidence type="ECO:0000256" key="12">
    <source>
        <dbReference type="ARBA" id="ARBA00023136"/>
    </source>
</evidence>
<evidence type="ECO:0000256" key="13">
    <source>
        <dbReference type="ARBA" id="ARBA00060402"/>
    </source>
</evidence>
<dbReference type="EMBL" id="PQWO01000007">
    <property type="protein sequence ID" value="PZD72938.1"/>
    <property type="molecule type" value="Genomic_DNA"/>
</dbReference>
<dbReference type="InterPro" id="IPR005936">
    <property type="entry name" value="FtsH"/>
</dbReference>
<evidence type="ECO:0000256" key="7">
    <source>
        <dbReference type="ARBA" id="ARBA00022833"/>
    </source>
</evidence>
<evidence type="ECO:0000256" key="15">
    <source>
        <dbReference type="HAMAP-Rule" id="MF_01458"/>
    </source>
</evidence>
<evidence type="ECO:0000256" key="5">
    <source>
        <dbReference type="ARBA" id="ARBA00022741"/>
    </source>
</evidence>
<evidence type="ECO:0000256" key="16">
    <source>
        <dbReference type="RuleBase" id="RU003651"/>
    </source>
</evidence>
<dbReference type="Pfam" id="PF01434">
    <property type="entry name" value="Peptidase_M41"/>
    <property type="match status" value="1"/>
</dbReference>
<proteinExistence type="inferred from homology"/>
<dbReference type="SUPFAM" id="SSF140990">
    <property type="entry name" value="FtsH protease domain-like"/>
    <property type="match status" value="1"/>
</dbReference>
<keyword evidence="11 15" id="KW-0793">Thylakoid</keyword>
<dbReference type="Proteomes" id="UP000248857">
    <property type="component" value="Unassembled WGS sequence"/>
</dbReference>
<keyword evidence="7 15" id="KW-0862">Zinc</keyword>
<comment type="similarity">
    <text evidence="1 15">In the C-terminal section; belongs to the peptidase M41 family.</text>
</comment>
<feature type="domain" description="AAA+ ATPase" evidence="17">
    <location>
        <begin position="210"/>
        <end position="349"/>
    </location>
</feature>
<comment type="caution">
    <text evidence="18">The sequence shown here is derived from an EMBL/GenBank/DDBJ whole genome shotgun (WGS) entry which is preliminary data.</text>
</comment>
<dbReference type="EC" id="3.4.24.-" evidence="15"/>
<dbReference type="GO" id="GO:0031676">
    <property type="term" value="C:plasma membrane-derived thylakoid membrane"/>
    <property type="evidence" value="ECO:0007669"/>
    <property type="project" value="UniProtKB-SubCell"/>
</dbReference>
<evidence type="ECO:0000256" key="9">
    <source>
        <dbReference type="ARBA" id="ARBA00022989"/>
    </source>
</evidence>
<dbReference type="GO" id="GO:0005524">
    <property type="term" value="F:ATP binding"/>
    <property type="evidence" value="ECO:0007669"/>
    <property type="project" value="UniProtKB-UniRule"/>
</dbReference>
<evidence type="ECO:0000313" key="19">
    <source>
        <dbReference type="Proteomes" id="UP000248857"/>
    </source>
</evidence>
<sequence>MKTSWKTILLWSLPALFLAFFLWQGTVATTPTPENAVSNTASSRMTYGRFLEYLDGGRIQKVDLFDGGRTAIIETSEMEIPGQGDQIQRARVDLPGSAPQLITKLRDADVDLDIHPTQDRGAVWGLLGNLVFPIFLIVGLFFLFRRSNNVPGGPGQAMNFGKSKARFQMEAQTGVMFDDVAGVEEAKEELQEVITFLKKPEKFTAVGAKIPKGALLVGPPGTGKTLLAKAIAGEAGVPFFSISGSEFVEMFVGVGASRVRDLFKKAKENAPCIIFIDEIDAVGRQRGAGIGGGNDEREQTLNQLLTEMDGFEGNSGIIILAATNRPDVLDSALLRPGRFDRQVTVDAPDIRGRLEILSVHARDKKLGDEVSLESIARRTPGFTGADLANLLNEAAILTARRRKEAITLLEIDDAVDRVVAGMEGTPLVDSKSKRLIAYHEIGHAIVATLIKGHDPVQKVTLIPRGQAQGLTWFTPSDEQELISRSQLNARMAGAMGGRAAEQVVFGDAEVTTGAGGDLQQVTGMARQMVTRFGMSDLGPMSLESQQGEVFLGRDLMTRSEYSDEIAARIDGQVRELIQHAYEEAMRIVRENRTVIDRLVDLLVERETIGGEELRQIVAEYTVVPDKERYVPQL</sequence>
<dbReference type="InterPro" id="IPR000642">
    <property type="entry name" value="Peptidase_M41"/>
</dbReference>
<dbReference type="PANTHER" id="PTHR23076:SF139">
    <property type="entry name" value="ATP-DEPENDENT ZINC METALLOPROTEASE FTSH 2, CHLOROPLASTIC"/>
    <property type="match status" value="1"/>
</dbReference>
<dbReference type="AlphaFoldDB" id="A0A2W1JHF1"/>
<evidence type="ECO:0000256" key="2">
    <source>
        <dbReference type="ARBA" id="ARBA00022670"/>
    </source>
</evidence>
<feature type="binding site" evidence="15">
    <location>
        <position position="439"/>
    </location>
    <ligand>
        <name>Zn(2+)</name>
        <dbReference type="ChEBI" id="CHEBI:29105"/>
        <note>catalytic</note>
    </ligand>
</feature>
<dbReference type="RefSeq" id="WP_110986482.1">
    <property type="nucleotide sequence ID" value="NZ_CAWNWM010000007.1"/>
</dbReference>
<keyword evidence="3 15" id="KW-0812">Transmembrane</keyword>
<keyword evidence="10 15" id="KW-0482">Metalloprotease</keyword>
<dbReference type="InterPro" id="IPR003593">
    <property type="entry name" value="AAA+_ATPase"/>
</dbReference>
<evidence type="ECO:0000259" key="17">
    <source>
        <dbReference type="SMART" id="SM00382"/>
    </source>
</evidence>
<dbReference type="OrthoDB" id="523653at2"/>
<dbReference type="Pfam" id="PF17862">
    <property type="entry name" value="AAA_lid_3"/>
    <property type="match status" value="1"/>
</dbReference>
<keyword evidence="2 15" id="KW-0645">Protease</keyword>
<evidence type="ECO:0000256" key="6">
    <source>
        <dbReference type="ARBA" id="ARBA00022801"/>
    </source>
</evidence>
<comment type="caution">
    <text evidence="15">Lacks conserved residue(s) required for the propagation of feature annotation.</text>
</comment>
<evidence type="ECO:0000256" key="1">
    <source>
        <dbReference type="ARBA" id="ARBA00010044"/>
    </source>
</evidence>
<keyword evidence="5 15" id="KW-0547">Nucleotide-binding</keyword>
<dbReference type="InterPro" id="IPR037219">
    <property type="entry name" value="Peptidase_M41-like"/>
</dbReference>
<dbReference type="Gene3D" id="1.10.8.60">
    <property type="match status" value="1"/>
</dbReference>
<accession>A0A2W1JHF1</accession>
<comment type="function">
    <text evidence="15">Acts as a processive, ATP-dependent zinc metallopeptidase for both cytoplasmic and membrane proteins. Plays a role in the quality control of integral membrane proteins.</text>
</comment>
<dbReference type="HAMAP" id="MF_01458">
    <property type="entry name" value="FtsH"/>
    <property type="match status" value="1"/>
</dbReference>
<feature type="binding site" evidence="15">
    <location>
        <position position="517"/>
    </location>
    <ligand>
        <name>Zn(2+)</name>
        <dbReference type="ChEBI" id="CHEBI:29105"/>
        <note>catalytic</note>
    </ligand>
</feature>
<dbReference type="SMART" id="SM00382">
    <property type="entry name" value="AAA"/>
    <property type="match status" value="1"/>
</dbReference>
<dbReference type="CDD" id="cd19501">
    <property type="entry name" value="RecA-like_FtsH"/>
    <property type="match status" value="1"/>
</dbReference>
<keyword evidence="8 15" id="KW-0067">ATP-binding</keyword>
<comment type="subcellular location">
    <subcellularLocation>
        <location evidence="13 15">Cellular thylakoid membrane</location>
        <topology evidence="13 15">Multi-pass membrane protein</topology>
        <orientation evidence="13 15">Stromal side</orientation>
    </subcellularLocation>
</comment>
<dbReference type="InterPro" id="IPR003960">
    <property type="entry name" value="ATPase_AAA_CS"/>
</dbReference>
<evidence type="ECO:0000256" key="3">
    <source>
        <dbReference type="ARBA" id="ARBA00022692"/>
    </source>
</evidence>
<dbReference type="FunFam" id="1.20.58.760:FF:000001">
    <property type="entry name" value="ATP-dependent zinc metalloprotease FtsH"/>
    <property type="match status" value="1"/>
</dbReference>
<dbReference type="NCBIfam" id="TIGR01241">
    <property type="entry name" value="FtsH_fam"/>
    <property type="match status" value="1"/>
</dbReference>
<evidence type="ECO:0000313" key="18">
    <source>
        <dbReference type="EMBL" id="PZD72938.1"/>
    </source>
</evidence>
<dbReference type="PROSITE" id="PS00674">
    <property type="entry name" value="AAA"/>
    <property type="match status" value="1"/>
</dbReference>
<keyword evidence="4 15" id="KW-0479">Metal-binding</keyword>
<evidence type="ECO:0000256" key="11">
    <source>
        <dbReference type="ARBA" id="ARBA00023078"/>
    </source>
</evidence>
<comment type="similarity">
    <text evidence="16">Belongs to the AAA ATPase family.</text>
</comment>
<feature type="transmembrane region" description="Helical" evidence="15">
    <location>
        <begin position="122"/>
        <end position="144"/>
    </location>
</feature>
<dbReference type="Pfam" id="PF06480">
    <property type="entry name" value="FtsH_ext"/>
    <property type="match status" value="1"/>
</dbReference>
<dbReference type="InterPro" id="IPR011546">
    <property type="entry name" value="Pept_M41_FtsH_extracell"/>
</dbReference>
<dbReference type="GO" id="GO:0030163">
    <property type="term" value="P:protein catabolic process"/>
    <property type="evidence" value="ECO:0007669"/>
    <property type="project" value="UniProtKB-UniRule"/>
</dbReference>
<name>A0A2W1JHF1_9CYAN</name>
<dbReference type="Gene3D" id="1.20.58.760">
    <property type="entry name" value="Peptidase M41"/>
    <property type="match status" value="1"/>
</dbReference>
<protein>
    <recommendedName>
        <fullName evidence="15">ATP-dependent zinc metalloprotease FtsH</fullName>
        <ecNumber evidence="15">3.4.24.-</ecNumber>
    </recommendedName>
</protein>
<dbReference type="GO" id="GO:0004222">
    <property type="term" value="F:metalloendopeptidase activity"/>
    <property type="evidence" value="ECO:0007669"/>
    <property type="project" value="InterPro"/>
</dbReference>
<dbReference type="FunFam" id="1.10.8.60:FF:000001">
    <property type="entry name" value="ATP-dependent zinc metalloprotease FtsH"/>
    <property type="match status" value="1"/>
</dbReference>
<dbReference type="GO" id="GO:0004176">
    <property type="term" value="F:ATP-dependent peptidase activity"/>
    <property type="evidence" value="ECO:0007669"/>
    <property type="project" value="InterPro"/>
</dbReference>
<gene>
    <name evidence="18" type="primary">ftsH2_1</name>
    <name evidence="15" type="synonym">ftsH</name>
    <name evidence="18" type="ORF">C1752_02782</name>
</gene>
<dbReference type="InterPro" id="IPR003959">
    <property type="entry name" value="ATPase_AAA_core"/>
</dbReference>
<comment type="cofactor">
    <cofactor evidence="15">
        <name>Zn(2+)</name>
        <dbReference type="ChEBI" id="CHEBI:29105"/>
    </cofactor>
    <text evidence="15">Binds 1 zinc ion per subunit.</text>
</comment>
<dbReference type="GO" id="GO:0006508">
    <property type="term" value="P:proteolysis"/>
    <property type="evidence" value="ECO:0007669"/>
    <property type="project" value="UniProtKB-KW"/>
</dbReference>
<evidence type="ECO:0000256" key="8">
    <source>
        <dbReference type="ARBA" id="ARBA00022840"/>
    </source>
</evidence>